<keyword evidence="3" id="KW-1185">Reference proteome</keyword>
<dbReference type="InterPro" id="IPR035965">
    <property type="entry name" value="PAS-like_dom_sf"/>
</dbReference>
<proteinExistence type="predicted"/>
<evidence type="ECO:0000313" key="3">
    <source>
        <dbReference type="Proteomes" id="UP000319209"/>
    </source>
</evidence>
<name>A0A516GLT7_9FLAO</name>
<dbReference type="InterPro" id="IPR000014">
    <property type="entry name" value="PAS"/>
</dbReference>
<gene>
    <name evidence="2" type="ORF">FNB79_00290</name>
</gene>
<accession>A0A516GLT7</accession>
<protein>
    <recommendedName>
        <fullName evidence="4">PAS domain-containing protein</fullName>
    </recommendedName>
</protein>
<evidence type="ECO:0000313" key="2">
    <source>
        <dbReference type="EMBL" id="QDO92489.1"/>
    </source>
</evidence>
<keyword evidence="1" id="KW-0175">Coiled coil</keyword>
<dbReference type="OrthoDB" id="1090267at2"/>
<dbReference type="SUPFAM" id="SSF55785">
    <property type="entry name" value="PYP-like sensor domain (PAS domain)"/>
    <property type="match status" value="1"/>
</dbReference>
<feature type="coiled-coil region" evidence="1">
    <location>
        <begin position="129"/>
        <end position="184"/>
    </location>
</feature>
<sequence>MFKIKASKLPLDSIFNQDLVNCLPGIFYLYEVKNGTAFLKRWNDKHEIVTRWSKKEMLDADLISFIDDSSREYIEKCFIKLIETGSIKNVYGNILTKTGEVIPHVFEGYRFDIDDTIYFMGMGMDISDLVSARDQIKLLEFQKKKNEKELFSVALQGQKKEELLKKVLVKLEDIEENISNKTNANAIKSLTKEIKSHFHFQDNWDVFKKMFNEIHYDFFSLLKKKHPTLTKGELKYCAYLKIQMGTTEICNIMNISKEGLIKKRYRLKKKLGLPKHESIDLYLTIF</sequence>
<dbReference type="EMBL" id="CP041637">
    <property type="protein sequence ID" value="QDO92489.1"/>
    <property type="molecule type" value="Genomic_DNA"/>
</dbReference>
<reference evidence="2 3" key="1">
    <citation type="submission" date="2019-07" db="EMBL/GenBank/DDBJ databases">
        <title>Genome sequencing for Formosa sp. PS13.</title>
        <authorList>
            <person name="Park S.-J."/>
        </authorList>
    </citation>
    <scope>NUCLEOTIDE SEQUENCE [LARGE SCALE GENOMIC DNA]</scope>
    <source>
        <strain evidence="2 3">PS13</strain>
    </source>
</reference>
<organism evidence="2 3">
    <name type="scientific">Formosa sediminum</name>
    <dbReference type="NCBI Taxonomy" id="2594004"/>
    <lineage>
        <taxon>Bacteria</taxon>
        <taxon>Pseudomonadati</taxon>
        <taxon>Bacteroidota</taxon>
        <taxon>Flavobacteriia</taxon>
        <taxon>Flavobacteriales</taxon>
        <taxon>Flavobacteriaceae</taxon>
        <taxon>Formosa</taxon>
    </lineage>
</organism>
<dbReference type="Proteomes" id="UP000319209">
    <property type="component" value="Chromosome"/>
</dbReference>
<dbReference type="RefSeq" id="WP_143379401.1">
    <property type="nucleotide sequence ID" value="NZ_CP041637.1"/>
</dbReference>
<dbReference type="CDD" id="cd00130">
    <property type="entry name" value="PAS"/>
    <property type="match status" value="1"/>
</dbReference>
<dbReference type="KEGG" id="fop:FNB79_00290"/>
<evidence type="ECO:0008006" key="4">
    <source>
        <dbReference type="Google" id="ProtNLM"/>
    </source>
</evidence>
<evidence type="ECO:0000256" key="1">
    <source>
        <dbReference type="SAM" id="Coils"/>
    </source>
</evidence>
<dbReference type="AlphaFoldDB" id="A0A516GLT7"/>
<dbReference type="Gene3D" id="3.30.450.20">
    <property type="entry name" value="PAS domain"/>
    <property type="match status" value="1"/>
</dbReference>